<gene>
    <name evidence="1" type="ORF">EVAR_83225_1</name>
</gene>
<proteinExistence type="predicted"/>
<evidence type="ECO:0000313" key="1">
    <source>
        <dbReference type="EMBL" id="GBP69907.1"/>
    </source>
</evidence>
<organism evidence="1 2">
    <name type="scientific">Eumeta variegata</name>
    <name type="common">Bagworm moth</name>
    <name type="synonym">Eumeta japonica</name>
    <dbReference type="NCBI Taxonomy" id="151549"/>
    <lineage>
        <taxon>Eukaryota</taxon>
        <taxon>Metazoa</taxon>
        <taxon>Ecdysozoa</taxon>
        <taxon>Arthropoda</taxon>
        <taxon>Hexapoda</taxon>
        <taxon>Insecta</taxon>
        <taxon>Pterygota</taxon>
        <taxon>Neoptera</taxon>
        <taxon>Endopterygota</taxon>
        <taxon>Lepidoptera</taxon>
        <taxon>Glossata</taxon>
        <taxon>Ditrysia</taxon>
        <taxon>Tineoidea</taxon>
        <taxon>Psychidae</taxon>
        <taxon>Oiketicinae</taxon>
        <taxon>Eumeta</taxon>
    </lineage>
</organism>
<comment type="caution">
    <text evidence="1">The sequence shown here is derived from an EMBL/GenBank/DDBJ whole genome shotgun (WGS) entry which is preliminary data.</text>
</comment>
<accession>A0A4C1Y5R8</accession>
<reference evidence="1 2" key="1">
    <citation type="journal article" date="2019" name="Commun. Biol.">
        <title>The bagworm genome reveals a unique fibroin gene that provides high tensile strength.</title>
        <authorList>
            <person name="Kono N."/>
            <person name="Nakamura H."/>
            <person name="Ohtoshi R."/>
            <person name="Tomita M."/>
            <person name="Numata K."/>
            <person name="Arakawa K."/>
        </authorList>
    </citation>
    <scope>NUCLEOTIDE SEQUENCE [LARGE SCALE GENOMIC DNA]</scope>
</reference>
<name>A0A4C1Y5R8_EUMVA</name>
<dbReference type="EMBL" id="BGZK01001056">
    <property type="protein sequence ID" value="GBP69907.1"/>
    <property type="molecule type" value="Genomic_DNA"/>
</dbReference>
<dbReference type="Proteomes" id="UP000299102">
    <property type="component" value="Unassembled WGS sequence"/>
</dbReference>
<protein>
    <submittedName>
        <fullName evidence="1">Uncharacterized protein</fullName>
    </submittedName>
</protein>
<dbReference type="AlphaFoldDB" id="A0A4C1Y5R8"/>
<keyword evidence="2" id="KW-1185">Reference proteome</keyword>
<evidence type="ECO:0000313" key="2">
    <source>
        <dbReference type="Proteomes" id="UP000299102"/>
    </source>
</evidence>
<sequence length="162" mass="17384">MRQPLFGGLLGLRSEESRRRLSPRFLSALVFRFGSRYLASLAPTHSGLLNSCSKRSAPAHVGRAQYGTLITAQSVSTCAQSVCRAIGGTGHGVRDAAAAARADRRRGLYVDTACYLAATVKRHLHQGRSEVTPLTSRALITIRAVTLPRTPNLKVAAICTGR</sequence>